<gene>
    <name evidence="4" type="ORF">OHM77_06420</name>
</gene>
<dbReference type="PIRSF" id="PIRSF000398">
    <property type="entry name" value="M_m6A_EcoRV"/>
    <property type="match status" value="1"/>
</dbReference>
<dbReference type="AlphaFoldDB" id="A0AA49FNJ0"/>
<organism evidence="4">
    <name type="scientific">Candidatus Nitricoxidivorans perseverans</name>
    <dbReference type="NCBI Taxonomy" id="2975601"/>
    <lineage>
        <taxon>Bacteria</taxon>
        <taxon>Pseudomonadati</taxon>
        <taxon>Pseudomonadota</taxon>
        <taxon>Betaproteobacteria</taxon>
        <taxon>Nitrosomonadales</taxon>
        <taxon>Sterolibacteriaceae</taxon>
        <taxon>Candidatus Nitricoxidivorans</taxon>
    </lineage>
</organism>
<reference evidence="4" key="1">
    <citation type="journal article" date="2023" name="Nat. Microbiol.">
        <title>Enrichment and characterization of a nitric oxide-reducing microbial community in a continuous bioreactor.</title>
        <authorList>
            <person name="Garrido-Amador P."/>
            <person name="Stortenbeker N."/>
            <person name="Wessels H.J.C.T."/>
            <person name="Speth D.R."/>
            <person name="Garcia-Heredia I."/>
            <person name="Kartal B."/>
        </authorList>
    </citation>
    <scope>NUCLEOTIDE SEQUENCE</scope>
    <source>
        <strain evidence="4">MAG1</strain>
    </source>
</reference>
<keyword evidence="2" id="KW-0808">Transferase</keyword>
<dbReference type="GO" id="GO:0032259">
    <property type="term" value="P:methylation"/>
    <property type="evidence" value="ECO:0007669"/>
    <property type="project" value="UniProtKB-KW"/>
</dbReference>
<dbReference type="PANTHER" id="PTHR30481:SF2">
    <property type="entry name" value="SITE-SPECIFIC DNA-METHYLTRANSFERASE (ADENINE-SPECIFIC)"/>
    <property type="match status" value="1"/>
</dbReference>
<dbReference type="EMBL" id="CP107246">
    <property type="protein sequence ID" value="WIM06894.1"/>
    <property type="molecule type" value="Genomic_DNA"/>
</dbReference>
<keyword evidence="3" id="KW-0949">S-adenosyl-L-methionine</keyword>
<dbReference type="Pfam" id="PF02086">
    <property type="entry name" value="MethyltransfD12"/>
    <property type="match status" value="1"/>
</dbReference>
<evidence type="ECO:0000256" key="3">
    <source>
        <dbReference type="ARBA" id="ARBA00022691"/>
    </source>
</evidence>
<dbReference type="GO" id="GO:0006298">
    <property type="term" value="P:mismatch repair"/>
    <property type="evidence" value="ECO:0007669"/>
    <property type="project" value="TreeGrafter"/>
</dbReference>
<dbReference type="GO" id="GO:0009307">
    <property type="term" value="P:DNA restriction-modification system"/>
    <property type="evidence" value="ECO:0007669"/>
    <property type="project" value="InterPro"/>
</dbReference>
<dbReference type="GO" id="GO:0009007">
    <property type="term" value="F:site-specific DNA-methyltransferase (adenine-specific) activity"/>
    <property type="evidence" value="ECO:0007669"/>
    <property type="project" value="UniProtKB-EC"/>
</dbReference>
<evidence type="ECO:0000256" key="1">
    <source>
        <dbReference type="ARBA" id="ARBA00022603"/>
    </source>
</evidence>
<dbReference type="PANTHER" id="PTHR30481">
    <property type="entry name" value="DNA ADENINE METHYLASE"/>
    <property type="match status" value="1"/>
</dbReference>
<dbReference type="KEGG" id="npv:OHM77_06420"/>
<dbReference type="InterPro" id="IPR029063">
    <property type="entry name" value="SAM-dependent_MTases_sf"/>
</dbReference>
<evidence type="ECO:0000313" key="4">
    <source>
        <dbReference type="EMBL" id="WIM06894.1"/>
    </source>
</evidence>
<dbReference type="SUPFAM" id="SSF53335">
    <property type="entry name" value="S-adenosyl-L-methionine-dependent methyltransferases"/>
    <property type="match status" value="1"/>
</dbReference>
<dbReference type="Proteomes" id="UP001234916">
    <property type="component" value="Chromosome"/>
</dbReference>
<sequence>MSRFASPLRYPGGKGGLAPYLAALLELNDLTGCVYYEPYAGGAGAALNLLTRDAVSRVHINDADPRVAAMWRAMLNQTDRFVERINEVPLNIDEWRHQRAVCAAAFGDDFSIGFSAFYMNRCNRSGVLKGAGPIGGLAQDGKWRLDVRFNREELSSRIRLLGRLRDRIVVSERDAVDFLKSELPAGRARARAFVYADPPYVIKGRSLYLNAYRPQDHAVLAGYLSRQNVLPWLVSYDDAPLIRTLYADHQLESLPIRYTLNEKRYAHELLIAPHRLYLPVSGRSVYGARLNSTTAGLHP</sequence>
<accession>A0AA49FNJ0</accession>
<protein>
    <submittedName>
        <fullName evidence="4">DNA adenine methylase</fullName>
    </submittedName>
</protein>
<dbReference type="Gene3D" id="3.40.50.150">
    <property type="entry name" value="Vaccinia Virus protein VP39"/>
    <property type="match status" value="2"/>
</dbReference>
<keyword evidence="1 4" id="KW-0489">Methyltransferase</keyword>
<dbReference type="PRINTS" id="PR00505">
    <property type="entry name" value="D12N6MTFRASE"/>
</dbReference>
<dbReference type="InterPro" id="IPR012263">
    <property type="entry name" value="M_m6A_EcoRV"/>
</dbReference>
<proteinExistence type="predicted"/>
<dbReference type="InterPro" id="IPR012327">
    <property type="entry name" value="MeTrfase_D12"/>
</dbReference>
<name>A0AA49FNJ0_9PROT</name>
<dbReference type="GO" id="GO:0043565">
    <property type="term" value="F:sequence-specific DNA binding"/>
    <property type="evidence" value="ECO:0007669"/>
    <property type="project" value="TreeGrafter"/>
</dbReference>
<dbReference type="GO" id="GO:1904047">
    <property type="term" value="F:S-adenosyl-L-methionine binding"/>
    <property type="evidence" value="ECO:0007669"/>
    <property type="project" value="TreeGrafter"/>
</dbReference>
<dbReference type="REBASE" id="965934">
    <property type="entry name" value="M.NpeMAG1ORF6420P"/>
</dbReference>
<evidence type="ECO:0000256" key="2">
    <source>
        <dbReference type="ARBA" id="ARBA00022679"/>
    </source>
</evidence>